<keyword evidence="3" id="KW-1015">Disulfide bond</keyword>
<accession>A0A1R2C4Z4</accession>
<protein>
    <recommendedName>
        <fullName evidence="8">Peptidase C1A papain C-terminal domain-containing protein</fullName>
    </recommendedName>
</protein>
<dbReference type="InterPro" id="IPR000169">
    <property type="entry name" value="Pept_cys_AS"/>
</dbReference>
<sequence>MEINRDKSFGSKKLLLALILVVAGVLAIVLLGKKTSPLLGELELLEKDFNKYIEVYQKSYEQKDYFKRFQAFIDNSAYIRRHNEKNSSWKMSLNEFADMSPSEFASQYLVFTSPPTQSLKLKLSNQVSIPSSIDWRVKGAVTSVKNQGICGSCYAFSSTAAIEGIIAIKTGRLVELSIQQIVDCSKAYGNQGCNGGWMNYAFEYAMKHEISALNTYKYTGAKQSCQYDKLLGGVKISGYEDVVPYNVKELAAAVSNQPVSISVDATVWQFYSSGVIDNNCGVSLNHAVVAVGYSMSEKGDYWILKNSWGPYWGEQGFLKVAMADGPGLCGINKISSYPIL</sequence>
<dbReference type="SMART" id="SM00848">
    <property type="entry name" value="Inhibitor_I29"/>
    <property type="match status" value="1"/>
</dbReference>
<keyword evidence="2" id="KW-0865">Zymogen</keyword>
<dbReference type="Pfam" id="PF00112">
    <property type="entry name" value="Peptidase_C1"/>
    <property type="match status" value="1"/>
</dbReference>
<reference evidence="6 7" key="1">
    <citation type="submission" date="2016-11" db="EMBL/GenBank/DDBJ databases">
        <title>The macronuclear genome of Stentor coeruleus: a giant cell with tiny introns.</title>
        <authorList>
            <person name="Slabodnick M."/>
            <person name="Ruby J.G."/>
            <person name="Reiff S.B."/>
            <person name="Swart E.C."/>
            <person name="Gosai S."/>
            <person name="Prabakaran S."/>
            <person name="Witkowska E."/>
            <person name="Larue G.E."/>
            <person name="Fisher S."/>
            <person name="Freeman R.M."/>
            <person name="Gunawardena J."/>
            <person name="Chu W."/>
            <person name="Stover N.A."/>
            <person name="Gregory B.D."/>
            <person name="Nowacki M."/>
            <person name="Derisi J."/>
            <person name="Roy S.W."/>
            <person name="Marshall W.F."/>
            <person name="Sood P."/>
        </authorList>
    </citation>
    <scope>NUCLEOTIDE SEQUENCE [LARGE SCALE GENOMIC DNA]</scope>
    <source>
        <strain evidence="6">WM001</strain>
    </source>
</reference>
<dbReference type="InterPro" id="IPR039417">
    <property type="entry name" value="Peptidase_C1A_papain-like"/>
</dbReference>
<dbReference type="InterPro" id="IPR038765">
    <property type="entry name" value="Papain-like_cys_pep_sf"/>
</dbReference>
<dbReference type="PANTHER" id="PTHR12411">
    <property type="entry name" value="CYSTEINE PROTEASE FAMILY C1-RELATED"/>
    <property type="match status" value="1"/>
</dbReference>
<dbReference type="Gene3D" id="3.90.70.10">
    <property type="entry name" value="Cysteine proteinases"/>
    <property type="match status" value="1"/>
</dbReference>
<comment type="caution">
    <text evidence="6">The sequence shown here is derived from an EMBL/GenBank/DDBJ whole genome shotgun (WGS) entry which is preliminary data.</text>
</comment>
<feature type="domain" description="Peptidase C1A papain C-terminal" evidence="4">
    <location>
        <begin position="129"/>
        <end position="339"/>
    </location>
</feature>
<dbReference type="PROSITE" id="PS00639">
    <property type="entry name" value="THIOL_PROTEASE_HIS"/>
    <property type="match status" value="1"/>
</dbReference>
<comment type="similarity">
    <text evidence="1">Belongs to the peptidase C1 family.</text>
</comment>
<evidence type="ECO:0008006" key="8">
    <source>
        <dbReference type="Google" id="ProtNLM"/>
    </source>
</evidence>
<dbReference type="InterPro" id="IPR025660">
    <property type="entry name" value="Pept_his_AS"/>
</dbReference>
<keyword evidence="7" id="KW-1185">Reference proteome</keyword>
<dbReference type="Pfam" id="PF08246">
    <property type="entry name" value="Inhibitor_I29"/>
    <property type="match status" value="1"/>
</dbReference>
<dbReference type="Proteomes" id="UP000187209">
    <property type="component" value="Unassembled WGS sequence"/>
</dbReference>
<dbReference type="GO" id="GO:0008234">
    <property type="term" value="F:cysteine-type peptidase activity"/>
    <property type="evidence" value="ECO:0007669"/>
    <property type="project" value="InterPro"/>
</dbReference>
<dbReference type="InterPro" id="IPR000668">
    <property type="entry name" value="Peptidase_C1A_C"/>
</dbReference>
<proteinExistence type="inferred from homology"/>
<dbReference type="PROSITE" id="PS00640">
    <property type="entry name" value="THIOL_PROTEASE_ASN"/>
    <property type="match status" value="1"/>
</dbReference>
<feature type="domain" description="Cathepsin propeptide inhibitor" evidence="5">
    <location>
        <begin position="49"/>
        <end position="104"/>
    </location>
</feature>
<evidence type="ECO:0000259" key="4">
    <source>
        <dbReference type="SMART" id="SM00645"/>
    </source>
</evidence>
<gene>
    <name evidence="6" type="ORF">SteCoe_14922</name>
</gene>
<dbReference type="GO" id="GO:0006508">
    <property type="term" value="P:proteolysis"/>
    <property type="evidence" value="ECO:0007669"/>
    <property type="project" value="InterPro"/>
</dbReference>
<dbReference type="PROSITE" id="PS00139">
    <property type="entry name" value="THIOL_PROTEASE_CYS"/>
    <property type="match status" value="1"/>
</dbReference>
<evidence type="ECO:0000256" key="2">
    <source>
        <dbReference type="ARBA" id="ARBA00023145"/>
    </source>
</evidence>
<evidence type="ECO:0000259" key="5">
    <source>
        <dbReference type="SMART" id="SM00848"/>
    </source>
</evidence>
<dbReference type="OrthoDB" id="190265at2759"/>
<dbReference type="InterPro" id="IPR025661">
    <property type="entry name" value="Pept_asp_AS"/>
</dbReference>
<evidence type="ECO:0000313" key="7">
    <source>
        <dbReference type="Proteomes" id="UP000187209"/>
    </source>
</evidence>
<dbReference type="PRINTS" id="PR00705">
    <property type="entry name" value="PAPAIN"/>
</dbReference>
<evidence type="ECO:0000313" key="6">
    <source>
        <dbReference type="EMBL" id="OMJ84051.1"/>
    </source>
</evidence>
<organism evidence="6 7">
    <name type="scientific">Stentor coeruleus</name>
    <dbReference type="NCBI Taxonomy" id="5963"/>
    <lineage>
        <taxon>Eukaryota</taxon>
        <taxon>Sar</taxon>
        <taxon>Alveolata</taxon>
        <taxon>Ciliophora</taxon>
        <taxon>Postciliodesmatophora</taxon>
        <taxon>Heterotrichea</taxon>
        <taxon>Heterotrichida</taxon>
        <taxon>Stentoridae</taxon>
        <taxon>Stentor</taxon>
    </lineage>
</organism>
<dbReference type="EMBL" id="MPUH01000282">
    <property type="protein sequence ID" value="OMJ84051.1"/>
    <property type="molecule type" value="Genomic_DNA"/>
</dbReference>
<dbReference type="AlphaFoldDB" id="A0A1R2C4Z4"/>
<evidence type="ECO:0000256" key="1">
    <source>
        <dbReference type="ARBA" id="ARBA00008455"/>
    </source>
</evidence>
<dbReference type="SMART" id="SM00645">
    <property type="entry name" value="Pept_C1"/>
    <property type="match status" value="1"/>
</dbReference>
<dbReference type="CDD" id="cd02248">
    <property type="entry name" value="Peptidase_C1A"/>
    <property type="match status" value="1"/>
</dbReference>
<name>A0A1R2C4Z4_9CILI</name>
<evidence type="ECO:0000256" key="3">
    <source>
        <dbReference type="ARBA" id="ARBA00023157"/>
    </source>
</evidence>
<dbReference type="InterPro" id="IPR013201">
    <property type="entry name" value="Prot_inhib_I29"/>
</dbReference>
<dbReference type="InterPro" id="IPR013128">
    <property type="entry name" value="Peptidase_C1A"/>
</dbReference>
<dbReference type="FunFam" id="3.90.70.10:FF:000332">
    <property type="entry name" value="Cathepsin L1"/>
    <property type="match status" value="1"/>
</dbReference>
<dbReference type="SUPFAM" id="SSF54001">
    <property type="entry name" value="Cysteine proteinases"/>
    <property type="match status" value="1"/>
</dbReference>